<evidence type="ECO:0000313" key="3">
    <source>
        <dbReference type="Proteomes" id="UP000199373"/>
    </source>
</evidence>
<reference evidence="2 3" key="1">
    <citation type="submission" date="2016-10" db="EMBL/GenBank/DDBJ databases">
        <authorList>
            <person name="de Groot N.N."/>
        </authorList>
    </citation>
    <scope>NUCLEOTIDE SEQUENCE [LARGE SCALE GENOMIC DNA]</scope>
    <source>
        <strain evidence="2 3">TC2-24</strain>
    </source>
</reference>
<accession>A0A1I0P2D5</accession>
<evidence type="ECO:0000313" key="2">
    <source>
        <dbReference type="EMBL" id="SEW08397.1"/>
    </source>
</evidence>
<dbReference type="EMBL" id="FOIQ01000003">
    <property type="protein sequence ID" value="SEW08397.1"/>
    <property type="molecule type" value="Genomic_DNA"/>
</dbReference>
<feature type="signal peptide" evidence="1">
    <location>
        <begin position="1"/>
        <end position="20"/>
    </location>
</feature>
<keyword evidence="3" id="KW-1185">Reference proteome</keyword>
<keyword evidence="1" id="KW-0732">Signal</keyword>
<feature type="chain" id="PRO_5011480831" evidence="1">
    <location>
        <begin position="21"/>
        <end position="231"/>
    </location>
</feature>
<protein>
    <submittedName>
        <fullName evidence="2">Uncharacterized protein</fullName>
    </submittedName>
</protein>
<dbReference type="AlphaFoldDB" id="A0A1I0P2D5"/>
<organism evidence="2 3">
    <name type="scientific">Prevotella aff. ruminicola Tc2-24</name>
    <dbReference type="NCBI Taxonomy" id="81582"/>
    <lineage>
        <taxon>Bacteria</taxon>
        <taxon>Pseudomonadati</taxon>
        <taxon>Bacteroidota</taxon>
        <taxon>Bacteroidia</taxon>
        <taxon>Bacteroidales</taxon>
        <taxon>Prevotellaceae</taxon>
        <taxon>Prevotella</taxon>
    </lineage>
</organism>
<proteinExistence type="predicted"/>
<dbReference type="RefSeq" id="WP_143065752.1">
    <property type="nucleotide sequence ID" value="NZ_FOIQ01000003.1"/>
</dbReference>
<sequence length="231" mass="26813">MKKSILLTLFCATLFTGARAQDTKEYKTYVKNDCLIHYCNHKGVTVVVDVTEGGLFVPNISIINDSGHEIIFEPKKIKAYCYAVKGHPKETRSMLTRYFDMGMDMTPLVKDSLMVYPYEKYKRKRNNTIFWANTLVTVLVGTADAALSKDTPDDRFWARKHMEDMIDEGEALRRIEMQRIDEGYWRANTIFDMSEHSGFIALKKRKADHIVLEIPVDGEVYTFLVDNRKRY</sequence>
<evidence type="ECO:0000256" key="1">
    <source>
        <dbReference type="SAM" id="SignalP"/>
    </source>
</evidence>
<dbReference type="Proteomes" id="UP000199373">
    <property type="component" value="Unassembled WGS sequence"/>
</dbReference>
<gene>
    <name evidence="2" type="ORF">SAMN04487850_1544</name>
</gene>
<name>A0A1I0P2D5_9BACT</name>